<keyword evidence="1" id="KW-0472">Membrane</keyword>
<dbReference type="InParanoid" id="K3X1I6"/>
<dbReference type="EnsemblProtists" id="PYU1_T011085">
    <property type="protein sequence ID" value="PYU1_T011085"/>
    <property type="gene ID" value="PYU1_G011061"/>
</dbReference>
<dbReference type="NCBIfam" id="TIGR01571">
    <property type="entry name" value="A_thal_Cys_rich"/>
    <property type="match status" value="1"/>
</dbReference>
<dbReference type="STRING" id="431595.K3X1I6"/>
<keyword evidence="1" id="KW-0812">Transmembrane</keyword>
<dbReference type="VEuPathDB" id="FungiDB:PYU1_G011061"/>
<dbReference type="HOGENOM" id="CLU_087144_2_0_1"/>
<evidence type="ECO:0000313" key="3">
    <source>
        <dbReference type="Proteomes" id="UP000019132"/>
    </source>
</evidence>
<dbReference type="InterPro" id="IPR006461">
    <property type="entry name" value="PLAC_motif_containing"/>
</dbReference>
<organism evidence="2 3">
    <name type="scientific">Globisporangium ultimum (strain ATCC 200006 / CBS 805.95 / DAOM BR144)</name>
    <name type="common">Pythium ultimum</name>
    <dbReference type="NCBI Taxonomy" id="431595"/>
    <lineage>
        <taxon>Eukaryota</taxon>
        <taxon>Sar</taxon>
        <taxon>Stramenopiles</taxon>
        <taxon>Oomycota</taxon>
        <taxon>Peronosporomycetes</taxon>
        <taxon>Pythiales</taxon>
        <taxon>Pythiaceae</taxon>
        <taxon>Globisporangium</taxon>
    </lineage>
</organism>
<keyword evidence="3" id="KW-1185">Reference proteome</keyword>
<evidence type="ECO:0000256" key="1">
    <source>
        <dbReference type="SAM" id="Phobius"/>
    </source>
</evidence>
<feature type="transmembrane region" description="Helical" evidence="1">
    <location>
        <begin position="112"/>
        <end position="135"/>
    </location>
</feature>
<protein>
    <submittedName>
        <fullName evidence="2">Uncharacterized protein</fullName>
    </submittedName>
</protein>
<accession>K3X1I6</accession>
<reference evidence="3" key="1">
    <citation type="journal article" date="2010" name="Genome Biol.">
        <title>Genome sequence of the necrotrophic plant pathogen Pythium ultimum reveals original pathogenicity mechanisms and effector repertoire.</title>
        <authorList>
            <person name="Levesque C.A."/>
            <person name="Brouwer H."/>
            <person name="Cano L."/>
            <person name="Hamilton J.P."/>
            <person name="Holt C."/>
            <person name="Huitema E."/>
            <person name="Raffaele S."/>
            <person name="Robideau G.P."/>
            <person name="Thines M."/>
            <person name="Win J."/>
            <person name="Zerillo M.M."/>
            <person name="Beakes G.W."/>
            <person name="Boore J.L."/>
            <person name="Busam D."/>
            <person name="Dumas B."/>
            <person name="Ferriera S."/>
            <person name="Fuerstenberg S.I."/>
            <person name="Gachon C.M."/>
            <person name="Gaulin E."/>
            <person name="Govers F."/>
            <person name="Grenville-Briggs L."/>
            <person name="Horner N."/>
            <person name="Hostetler J."/>
            <person name="Jiang R.H."/>
            <person name="Johnson J."/>
            <person name="Krajaejun T."/>
            <person name="Lin H."/>
            <person name="Meijer H.J."/>
            <person name="Moore B."/>
            <person name="Morris P."/>
            <person name="Phuntmart V."/>
            <person name="Puiu D."/>
            <person name="Shetty J."/>
            <person name="Stajich J.E."/>
            <person name="Tripathy S."/>
            <person name="Wawra S."/>
            <person name="van West P."/>
            <person name="Whitty B.R."/>
            <person name="Coutinho P.M."/>
            <person name="Henrissat B."/>
            <person name="Martin F."/>
            <person name="Thomas P.D."/>
            <person name="Tyler B.M."/>
            <person name="De Vries R.P."/>
            <person name="Kamoun S."/>
            <person name="Yandell M."/>
            <person name="Tisserat N."/>
            <person name="Buell C.R."/>
        </authorList>
    </citation>
    <scope>NUCLEOTIDE SEQUENCE</scope>
    <source>
        <strain evidence="3">DAOM:BR144</strain>
    </source>
</reference>
<dbReference type="Pfam" id="PF04749">
    <property type="entry name" value="PLAC8"/>
    <property type="match status" value="1"/>
</dbReference>
<feature type="transmembrane region" description="Helical" evidence="1">
    <location>
        <begin position="70"/>
        <end position="92"/>
    </location>
</feature>
<dbReference type="Proteomes" id="UP000019132">
    <property type="component" value="Unassembled WGS sequence"/>
</dbReference>
<sequence>MKNLPLTPKAPYESYPQASANTAHTTSIKSRAPWELDIFDCLREPAHCCGALFFPCWNGAQIARALGKSAVVYGMIFGLAFISDLVLSILWLRDSYYSTSGFTFTYYSFSVYLSGFGQIPAAACGLVFVLTLYYLRQELRARDNIPGSFCSDLIAAFCCPCCAMTQMSSHTKIAAKNQDTLPAYHAA</sequence>
<name>K3X1I6_GLOUD</name>
<proteinExistence type="predicted"/>
<reference evidence="2" key="3">
    <citation type="submission" date="2015-02" db="UniProtKB">
        <authorList>
            <consortium name="EnsemblProtists"/>
        </authorList>
    </citation>
    <scope>IDENTIFICATION</scope>
    <source>
        <strain evidence="2">DAOM BR144</strain>
    </source>
</reference>
<dbReference type="EMBL" id="GL376606">
    <property type="status" value="NOT_ANNOTATED_CDS"/>
    <property type="molecule type" value="Genomic_DNA"/>
</dbReference>
<dbReference type="AlphaFoldDB" id="K3X1I6"/>
<dbReference type="PANTHER" id="PTHR15907">
    <property type="entry name" value="DUF614 FAMILY PROTEIN-RELATED"/>
    <property type="match status" value="1"/>
</dbReference>
<keyword evidence="1" id="KW-1133">Transmembrane helix</keyword>
<evidence type="ECO:0000313" key="2">
    <source>
        <dbReference type="EnsemblProtists" id="PYU1_T011085"/>
    </source>
</evidence>
<reference evidence="3" key="2">
    <citation type="submission" date="2010-04" db="EMBL/GenBank/DDBJ databases">
        <authorList>
            <person name="Buell R."/>
            <person name="Hamilton J."/>
            <person name="Hostetler J."/>
        </authorList>
    </citation>
    <scope>NUCLEOTIDE SEQUENCE [LARGE SCALE GENOMIC DNA]</scope>
    <source>
        <strain evidence="3">DAOM:BR144</strain>
    </source>
</reference>